<evidence type="ECO:0000313" key="14">
    <source>
        <dbReference type="Proteomes" id="UP000243374"/>
    </source>
</evidence>
<evidence type="ECO:0000256" key="9">
    <source>
        <dbReference type="ARBA" id="ARBA00023098"/>
    </source>
</evidence>
<dbReference type="EMBL" id="FOSF01000044">
    <property type="protein sequence ID" value="SFK25621.1"/>
    <property type="molecule type" value="Genomic_DNA"/>
</dbReference>
<keyword evidence="5 11" id="KW-0444">Lipid biosynthesis</keyword>
<feature type="region of interest" description="Disordered" evidence="12">
    <location>
        <begin position="411"/>
        <end position="432"/>
    </location>
</feature>
<keyword evidence="8 11" id="KW-0808">Transferase</keyword>
<dbReference type="GO" id="GO:0016020">
    <property type="term" value="C:membrane"/>
    <property type="evidence" value="ECO:0007669"/>
    <property type="project" value="GOC"/>
</dbReference>
<dbReference type="UniPathway" id="UPA00973"/>
<evidence type="ECO:0000256" key="6">
    <source>
        <dbReference type="ARBA" id="ARBA00022556"/>
    </source>
</evidence>
<dbReference type="GO" id="GO:0005543">
    <property type="term" value="F:phospholipid binding"/>
    <property type="evidence" value="ECO:0007669"/>
    <property type="project" value="TreeGrafter"/>
</dbReference>
<dbReference type="InterPro" id="IPR003835">
    <property type="entry name" value="Glyco_trans_19"/>
</dbReference>
<evidence type="ECO:0000313" key="13">
    <source>
        <dbReference type="EMBL" id="SFK25621.1"/>
    </source>
</evidence>
<keyword evidence="7 11" id="KW-0328">Glycosyltransferase</keyword>
<dbReference type="HAMAP" id="MF_00392">
    <property type="entry name" value="LpxB"/>
    <property type="match status" value="1"/>
</dbReference>
<evidence type="ECO:0000256" key="4">
    <source>
        <dbReference type="ARBA" id="ARBA00020902"/>
    </source>
</evidence>
<dbReference type="SUPFAM" id="SSF53756">
    <property type="entry name" value="UDP-Glycosyltransferase/glycogen phosphorylase"/>
    <property type="match status" value="1"/>
</dbReference>
<dbReference type="NCBIfam" id="TIGR00215">
    <property type="entry name" value="lpxB"/>
    <property type="match status" value="1"/>
</dbReference>
<dbReference type="OrthoDB" id="9801642at2"/>
<name>A0A662ZCR5_9GAMM</name>
<evidence type="ECO:0000256" key="11">
    <source>
        <dbReference type="HAMAP-Rule" id="MF_00392"/>
    </source>
</evidence>
<dbReference type="RefSeq" id="WP_074841175.1">
    <property type="nucleotide sequence ID" value="NZ_CP047056.1"/>
</dbReference>
<evidence type="ECO:0000256" key="7">
    <source>
        <dbReference type="ARBA" id="ARBA00022676"/>
    </source>
</evidence>
<evidence type="ECO:0000256" key="8">
    <source>
        <dbReference type="ARBA" id="ARBA00022679"/>
    </source>
</evidence>
<keyword evidence="6 11" id="KW-0441">Lipid A biosynthesis</keyword>
<evidence type="ECO:0000256" key="3">
    <source>
        <dbReference type="ARBA" id="ARBA00012687"/>
    </source>
</evidence>
<evidence type="ECO:0000256" key="1">
    <source>
        <dbReference type="ARBA" id="ARBA00002056"/>
    </source>
</evidence>
<dbReference type="GO" id="GO:0008915">
    <property type="term" value="F:lipid-A-disaccharide synthase activity"/>
    <property type="evidence" value="ECO:0007669"/>
    <property type="project" value="UniProtKB-UniRule"/>
</dbReference>
<evidence type="ECO:0000256" key="5">
    <source>
        <dbReference type="ARBA" id="ARBA00022516"/>
    </source>
</evidence>
<comment type="similarity">
    <text evidence="2 11">Belongs to the LpxB family.</text>
</comment>
<sequence length="432" mass="48086">MPVSENPHLYALLAGESSGDTLGAGLMMAIKRRDPQAQFIGIGGPKMIHQGLVTSFKMDELSVMGFFEVLSKLPKILSIRKKIIRILLKAKPCIFIGIDLPDFNLHVEMKLKQAGIPTIHYVSPSVWAWREKRVDKIKKACDEILALLPFEKPWYAQRNMPCTYVGHTLANSIPLSIDPKVCRERICLQKTSVEPVKDKVMAILPGSRRGMISRMLPIYAHTARIIKKKLPDTVFICTVPNYALASMVKDIWLEVAPDLSITVYVGNTQDAIASADAVLLTCGTIALETMLLKTPFTVAYKVSSLSALIAKKLLKINVFSLPNLIAGRKVVKEFIQDDCTPQALADEMYKLLVYDNILMKKEFENIHQSMRCNSDELACDAVFKIINRTYDSTPNLESVASMQTLEYSAPEISESLQTDGSATEETSEAKSE</sequence>
<dbReference type="Pfam" id="PF02684">
    <property type="entry name" value="LpxB"/>
    <property type="match status" value="1"/>
</dbReference>
<dbReference type="PANTHER" id="PTHR30372:SF4">
    <property type="entry name" value="LIPID-A-DISACCHARIDE SYNTHASE, MITOCHONDRIAL-RELATED"/>
    <property type="match status" value="1"/>
</dbReference>
<comment type="pathway">
    <text evidence="11">Bacterial outer membrane biogenesis; LPS lipid A biosynthesis.</text>
</comment>
<accession>A0A662ZCR5</accession>
<dbReference type="EC" id="2.4.1.182" evidence="3 11"/>
<comment type="catalytic activity">
    <reaction evidence="10 11">
        <text>a lipid X + a UDP-2-N,3-O-bis[(3R)-3-hydroxyacyl]-alpha-D-glucosamine = a lipid A disaccharide + UDP + H(+)</text>
        <dbReference type="Rhea" id="RHEA:67828"/>
        <dbReference type="ChEBI" id="CHEBI:15378"/>
        <dbReference type="ChEBI" id="CHEBI:58223"/>
        <dbReference type="ChEBI" id="CHEBI:137748"/>
        <dbReference type="ChEBI" id="CHEBI:176338"/>
        <dbReference type="ChEBI" id="CHEBI:176343"/>
        <dbReference type="EC" id="2.4.1.182"/>
    </reaction>
</comment>
<reference evidence="13 14" key="1">
    <citation type="submission" date="2016-10" db="EMBL/GenBank/DDBJ databases">
        <authorList>
            <person name="Varghese N."/>
            <person name="Submissions S."/>
        </authorList>
    </citation>
    <scope>NUCLEOTIDE SEQUENCE [LARGE SCALE GENOMIC DNA]</scope>
    <source>
        <strain evidence="13 14">22B</strain>
    </source>
</reference>
<keyword evidence="14" id="KW-1185">Reference proteome</keyword>
<dbReference type="GO" id="GO:0009245">
    <property type="term" value="P:lipid A biosynthetic process"/>
    <property type="evidence" value="ECO:0007669"/>
    <property type="project" value="UniProtKB-UniRule"/>
</dbReference>
<evidence type="ECO:0000256" key="2">
    <source>
        <dbReference type="ARBA" id="ARBA00007868"/>
    </source>
</evidence>
<gene>
    <name evidence="11" type="primary">lpxB</name>
    <name evidence="13" type="ORF">SAMN04487865_104419</name>
</gene>
<dbReference type="Proteomes" id="UP000243374">
    <property type="component" value="Unassembled WGS sequence"/>
</dbReference>
<dbReference type="PANTHER" id="PTHR30372">
    <property type="entry name" value="LIPID-A-DISACCHARIDE SYNTHASE"/>
    <property type="match status" value="1"/>
</dbReference>
<evidence type="ECO:0000256" key="12">
    <source>
        <dbReference type="SAM" id="MobiDB-lite"/>
    </source>
</evidence>
<keyword evidence="9 11" id="KW-0443">Lipid metabolism</keyword>
<organism evidence="13 14">
    <name type="scientific">Succinivibrio dextrinosolvens</name>
    <dbReference type="NCBI Taxonomy" id="83771"/>
    <lineage>
        <taxon>Bacteria</taxon>
        <taxon>Pseudomonadati</taxon>
        <taxon>Pseudomonadota</taxon>
        <taxon>Gammaproteobacteria</taxon>
        <taxon>Aeromonadales</taxon>
        <taxon>Succinivibrionaceae</taxon>
        <taxon>Succinivibrio</taxon>
    </lineage>
</organism>
<evidence type="ECO:0000256" key="10">
    <source>
        <dbReference type="ARBA" id="ARBA00048975"/>
    </source>
</evidence>
<comment type="function">
    <text evidence="1 11">Condensation of UDP-2,3-diacylglucosamine and 2,3-diacylglucosamine-1-phosphate to form lipid A disaccharide, a precursor of lipid A, a phosphorylated glycolipid that anchors the lipopolysaccharide to the outer membrane of the cell.</text>
</comment>
<dbReference type="AlphaFoldDB" id="A0A662ZCR5"/>
<protein>
    <recommendedName>
        <fullName evidence="4 11">Lipid-A-disaccharide synthase</fullName>
        <ecNumber evidence="3 11">2.4.1.182</ecNumber>
    </recommendedName>
</protein>
<proteinExistence type="inferred from homology"/>